<organism evidence="2 3">
    <name type="scientific">Polarella glacialis</name>
    <name type="common">Dinoflagellate</name>
    <dbReference type="NCBI Taxonomy" id="89957"/>
    <lineage>
        <taxon>Eukaryota</taxon>
        <taxon>Sar</taxon>
        <taxon>Alveolata</taxon>
        <taxon>Dinophyceae</taxon>
        <taxon>Suessiales</taxon>
        <taxon>Suessiaceae</taxon>
        <taxon>Polarella</taxon>
    </lineage>
</organism>
<sequence length="344" mass="37088">MAPRSQWDALAEPLIGEKRKKSCNASIAGYLLLYLASGVSQPLLMSEIRRAGMGDVQCQVYMMPYYLGMASTGLLTVCRSEKVSWRSLPLHRCAFIALFGITAQSLNWSGNMLAGSSIFAVVYASVTIWSAVLSRLLLQRVLTPLQWSGILTVFSGLAITGFAAKSTGGMVFLGTCMICLGTFLHAMCHVLSELVSVRGERIPPQINACVQGLTACTLVGTWQCAYTATHWERIAGPVSEADSSWWFCLALLLAIAVGNFVHAASFFQLLTRIGAVSTGVVKAVQGVAVFSLSHVLYCQRDESQCFTPLKGLSLVIVVLGVLLYVLATASAQERQSVRSKDADV</sequence>
<feature type="transmembrane region" description="Helical" evidence="1">
    <location>
        <begin position="170"/>
        <end position="191"/>
    </location>
</feature>
<dbReference type="InterPro" id="IPR037185">
    <property type="entry name" value="EmrE-like"/>
</dbReference>
<evidence type="ECO:0000313" key="3">
    <source>
        <dbReference type="Proteomes" id="UP000654075"/>
    </source>
</evidence>
<comment type="caution">
    <text evidence="2">The sequence shown here is derived from an EMBL/GenBank/DDBJ whole genome shotgun (WGS) entry which is preliminary data.</text>
</comment>
<dbReference type="GO" id="GO:0016020">
    <property type="term" value="C:membrane"/>
    <property type="evidence" value="ECO:0007669"/>
    <property type="project" value="TreeGrafter"/>
</dbReference>
<feature type="transmembrane region" description="Helical" evidence="1">
    <location>
        <begin position="309"/>
        <end position="327"/>
    </location>
</feature>
<keyword evidence="1" id="KW-0472">Membrane</keyword>
<proteinExistence type="predicted"/>
<keyword evidence="1" id="KW-0812">Transmembrane</keyword>
<accession>A0A813EDN9</accession>
<evidence type="ECO:0000313" key="2">
    <source>
        <dbReference type="EMBL" id="CAE8598644.1"/>
    </source>
</evidence>
<feature type="transmembrane region" description="Helical" evidence="1">
    <location>
        <begin position="145"/>
        <end position="164"/>
    </location>
</feature>
<dbReference type="PANTHER" id="PTHR13146:SF1">
    <property type="entry name" value="SUGAR PHOSPHATE TRANSPORTER DOMAIN-CONTAINING PROTEIN"/>
    <property type="match status" value="1"/>
</dbReference>
<evidence type="ECO:0000256" key="1">
    <source>
        <dbReference type="SAM" id="Phobius"/>
    </source>
</evidence>
<dbReference type="Proteomes" id="UP000654075">
    <property type="component" value="Unassembled WGS sequence"/>
</dbReference>
<feature type="transmembrane region" description="Helical" evidence="1">
    <location>
        <begin position="27"/>
        <end position="45"/>
    </location>
</feature>
<keyword evidence="3" id="KW-1185">Reference proteome</keyword>
<name>A0A813EDN9_POLGL</name>
<dbReference type="EMBL" id="CAJNNV010010464">
    <property type="protein sequence ID" value="CAE8598644.1"/>
    <property type="molecule type" value="Genomic_DNA"/>
</dbReference>
<protein>
    <recommendedName>
        <fullName evidence="4">Sugar phosphate transporter domain-containing protein</fullName>
    </recommendedName>
</protein>
<dbReference type="OMA" id="YTIPRWE"/>
<dbReference type="AlphaFoldDB" id="A0A813EDN9"/>
<feature type="transmembrane region" description="Helical" evidence="1">
    <location>
        <begin position="90"/>
        <end position="106"/>
    </location>
</feature>
<evidence type="ECO:0008006" key="4">
    <source>
        <dbReference type="Google" id="ProtNLM"/>
    </source>
</evidence>
<feature type="transmembrane region" description="Helical" evidence="1">
    <location>
        <begin position="60"/>
        <end position="78"/>
    </location>
</feature>
<reference evidence="2" key="1">
    <citation type="submission" date="2021-02" db="EMBL/GenBank/DDBJ databases">
        <authorList>
            <person name="Dougan E. K."/>
            <person name="Rhodes N."/>
            <person name="Thang M."/>
            <person name="Chan C."/>
        </authorList>
    </citation>
    <scope>NUCLEOTIDE SEQUENCE</scope>
</reference>
<feature type="transmembrane region" description="Helical" evidence="1">
    <location>
        <begin position="245"/>
        <end position="267"/>
    </location>
</feature>
<feature type="transmembrane region" description="Helical" evidence="1">
    <location>
        <begin position="112"/>
        <end position="133"/>
    </location>
</feature>
<gene>
    <name evidence="2" type="ORF">PGLA1383_LOCUS17046</name>
</gene>
<feature type="transmembrane region" description="Helical" evidence="1">
    <location>
        <begin position="273"/>
        <end position="297"/>
    </location>
</feature>
<keyword evidence="1" id="KW-1133">Transmembrane helix</keyword>
<dbReference type="PANTHER" id="PTHR13146">
    <property type="match status" value="1"/>
</dbReference>
<dbReference type="OrthoDB" id="29773at2759"/>
<dbReference type="SUPFAM" id="SSF103481">
    <property type="entry name" value="Multidrug resistance efflux transporter EmrE"/>
    <property type="match status" value="1"/>
</dbReference>